<dbReference type="InterPro" id="IPR036942">
    <property type="entry name" value="Beta-barrel_TonB_sf"/>
</dbReference>
<evidence type="ECO:0000313" key="15">
    <source>
        <dbReference type="EMBL" id="SIQ94909.1"/>
    </source>
</evidence>
<dbReference type="PANTHER" id="PTHR30069:SF27">
    <property type="entry name" value="BLL4766 PROTEIN"/>
    <property type="match status" value="1"/>
</dbReference>
<dbReference type="PROSITE" id="PS52016">
    <property type="entry name" value="TONB_DEPENDENT_REC_3"/>
    <property type="match status" value="1"/>
</dbReference>
<evidence type="ECO:0000256" key="10">
    <source>
        <dbReference type="PROSITE-ProRule" id="PRU01360"/>
    </source>
</evidence>
<dbReference type="STRING" id="34027.SAMN05421829_108116"/>
<evidence type="ECO:0000256" key="9">
    <source>
        <dbReference type="ARBA" id="ARBA00023237"/>
    </source>
</evidence>
<dbReference type="InterPro" id="IPR039426">
    <property type="entry name" value="TonB-dep_rcpt-like"/>
</dbReference>
<evidence type="ECO:0000256" key="1">
    <source>
        <dbReference type="ARBA" id="ARBA00004571"/>
    </source>
</evidence>
<feature type="signal peptide" evidence="12">
    <location>
        <begin position="1"/>
        <end position="20"/>
    </location>
</feature>
<keyword evidence="7 10" id="KW-0472">Membrane</keyword>
<dbReference type="Proteomes" id="UP000186819">
    <property type="component" value="Unassembled WGS sequence"/>
</dbReference>
<dbReference type="AlphaFoldDB" id="A0A1N6WXT9"/>
<comment type="similarity">
    <text evidence="2 10 11">Belongs to the TonB-dependent receptor family.</text>
</comment>
<keyword evidence="6 11" id="KW-0798">TonB box</keyword>
<keyword evidence="8" id="KW-0675">Receptor</keyword>
<dbReference type="PANTHER" id="PTHR30069">
    <property type="entry name" value="TONB-DEPENDENT OUTER MEMBRANE RECEPTOR"/>
    <property type="match status" value="1"/>
</dbReference>
<dbReference type="GO" id="GO:0044718">
    <property type="term" value="P:siderophore transmembrane transport"/>
    <property type="evidence" value="ECO:0007669"/>
    <property type="project" value="TreeGrafter"/>
</dbReference>
<evidence type="ECO:0000256" key="3">
    <source>
        <dbReference type="ARBA" id="ARBA00022448"/>
    </source>
</evidence>
<gene>
    <name evidence="15" type="ORF">SAMN05421829_108116</name>
</gene>
<evidence type="ECO:0000256" key="8">
    <source>
        <dbReference type="ARBA" id="ARBA00023170"/>
    </source>
</evidence>
<name>A0A1N6WXT9_9RHOO</name>
<feature type="chain" id="PRO_5012952653" evidence="12">
    <location>
        <begin position="21"/>
        <end position="710"/>
    </location>
</feature>
<dbReference type="Gene3D" id="2.40.170.20">
    <property type="entry name" value="TonB-dependent receptor, beta-barrel domain"/>
    <property type="match status" value="1"/>
</dbReference>
<evidence type="ECO:0000256" key="6">
    <source>
        <dbReference type="ARBA" id="ARBA00023077"/>
    </source>
</evidence>
<dbReference type="RefSeq" id="WP_076602612.1">
    <property type="nucleotide sequence ID" value="NZ_FTMD01000008.1"/>
</dbReference>
<evidence type="ECO:0000259" key="13">
    <source>
        <dbReference type="Pfam" id="PF00593"/>
    </source>
</evidence>
<keyword evidence="4 10" id="KW-1134">Transmembrane beta strand</keyword>
<evidence type="ECO:0000259" key="14">
    <source>
        <dbReference type="Pfam" id="PF07715"/>
    </source>
</evidence>
<feature type="domain" description="TonB-dependent receptor-like beta-barrel" evidence="13">
    <location>
        <begin position="271"/>
        <end position="660"/>
    </location>
</feature>
<evidence type="ECO:0000256" key="4">
    <source>
        <dbReference type="ARBA" id="ARBA00022452"/>
    </source>
</evidence>
<dbReference type="Gene3D" id="2.170.130.10">
    <property type="entry name" value="TonB-dependent receptor, plug domain"/>
    <property type="match status" value="1"/>
</dbReference>
<dbReference type="EMBL" id="FTMD01000008">
    <property type="protein sequence ID" value="SIQ94909.1"/>
    <property type="molecule type" value="Genomic_DNA"/>
</dbReference>
<dbReference type="GO" id="GO:0015344">
    <property type="term" value="F:siderophore uptake transmembrane transporter activity"/>
    <property type="evidence" value="ECO:0007669"/>
    <property type="project" value="TreeGrafter"/>
</dbReference>
<keyword evidence="5 10" id="KW-0812">Transmembrane</keyword>
<keyword evidence="9 10" id="KW-0998">Cell outer membrane</keyword>
<dbReference type="SUPFAM" id="SSF56935">
    <property type="entry name" value="Porins"/>
    <property type="match status" value="1"/>
</dbReference>
<evidence type="ECO:0000256" key="2">
    <source>
        <dbReference type="ARBA" id="ARBA00009810"/>
    </source>
</evidence>
<reference evidence="16" key="1">
    <citation type="submission" date="2017-01" db="EMBL/GenBank/DDBJ databases">
        <authorList>
            <person name="Varghese N."/>
            <person name="Submissions S."/>
        </authorList>
    </citation>
    <scope>NUCLEOTIDE SEQUENCE [LARGE SCALE GENOMIC DNA]</scope>
    <source>
        <strain evidence="16">ATCC 51758</strain>
    </source>
</reference>
<accession>A0A1N6WXT9</accession>
<evidence type="ECO:0000256" key="5">
    <source>
        <dbReference type="ARBA" id="ARBA00022692"/>
    </source>
</evidence>
<dbReference type="GO" id="GO:0009279">
    <property type="term" value="C:cell outer membrane"/>
    <property type="evidence" value="ECO:0007669"/>
    <property type="project" value="UniProtKB-SubCell"/>
</dbReference>
<dbReference type="OrthoDB" id="183532at2"/>
<organism evidence="15 16">
    <name type="scientific">Aromatoleum tolulyticum</name>
    <dbReference type="NCBI Taxonomy" id="34027"/>
    <lineage>
        <taxon>Bacteria</taxon>
        <taxon>Pseudomonadati</taxon>
        <taxon>Pseudomonadota</taxon>
        <taxon>Betaproteobacteria</taxon>
        <taxon>Rhodocyclales</taxon>
        <taxon>Rhodocyclaceae</taxon>
        <taxon>Aromatoleum</taxon>
    </lineage>
</organism>
<keyword evidence="3 10" id="KW-0813">Transport</keyword>
<keyword evidence="12" id="KW-0732">Signal</keyword>
<evidence type="ECO:0000313" key="16">
    <source>
        <dbReference type="Proteomes" id="UP000186819"/>
    </source>
</evidence>
<dbReference type="Pfam" id="PF00593">
    <property type="entry name" value="TonB_dep_Rec_b-barrel"/>
    <property type="match status" value="1"/>
</dbReference>
<protein>
    <submittedName>
        <fullName evidence="15">Iron complex outermembrane recepter protein</fullName>
    </submittedName>
</protein>
<evidence type="ECO:0000256" key="11">
    <source>
        <dbReference type="RuleBase" id="RU003357"/>
    </source>
</evidence>
<dbReference type="Pfam" id="PF07715">
    <property type="entry name" value="Plug"/>
    <property type="match status" value="1"/>
</dbReference>
<sequence length="710" mass="78329">MGLRNAAAALVAALAWPALAAESIGPLARVVEDPYFDELPVVLSVSRLAQPLHDAPGSVTVIDADTIRTSGARDFADLLRLVPGFLVAHSVNGAPNAVYHGMTDENPRGLQILIDGRSQYSPLFFGGVAWNLIDVALDEIERIEVIRGSNSAAYGSNAFLGVVNVVTRSAAETLGVRVRAGQGNDGIADRYARVGMRIGDGSVRVSAETLGDNGIKHFDDRREHRRINLRADMPLSAADELQVEAGAVDLRLRMGEAGETLNPARGIEAEKTFGSLAWQHATSDGGAISLRFTHTAERYRDDYTVSDPDLDKLLGSVGLPTPFRLEIDQRIDTVRDELEFQHTLIPSANTRFVWGAGARYDAVEGRQFYGRDGDAVRQAVHRLFGNFEWRPSEAWTTNLGMTWENDSLSNTSLAPRLAVNHHLSPGQTLRAGVSRAHRIPSLTEAKSREHYGALDTTPFGLPLGVIPLEIQRDASGRLDKEVIDVTEIGYLGDFREQGVFVDVRLFEEKVKDRIMPVSLTLSPPDCEVRGLSRLRRRPPECGNYLDYMNAQDLDIRGAEYQLRWSPLDGTEFTLNQSFIVIDSEANAEFAALGRKDAAKAERHMENSAPRRATMLRWVQQLPGGAEFSVAHYRYGRFQWTPNTAVKAFNRTDLRVAYPFRIGPTRGEVALTGQGVDGRRAEFKERDADGNGHVQPQFINPRVWAGIALEF</sequence>
<proteinExistence type="inferred from homology"/>
<keyword evidence="16" id="KW-1185">Reference proteome</keyword>
<dbReference type="InterPro" id="IPR037066">
    <property type="entry name" value="Plug_dom_sf"/>
</dbReference>
<dbReference type="InterPro" id="IPR012910">
    <property type="entry name" value="Plug_dom"/>
</dbReference>
<dbReference type="InterPro" id="IPR000531">
    <property type="entry name" value="Beta-barrel_TonB"/>
</dbReference>
<evidence type="ECO:0000256" key="12">
    <source>
        <dbReference type="SAM" id="SignalP"/>
    </source>
</evidence>
<comment type="subcellular location">
    <subcellularLocation>
        <location evidence="1 10">Cell outer membrane</location>
        <topology evidence="1 10">Multi-pass membrane protein</topology>
    </subcellularLocation>
</comment>
<feature type="domain" description="TonB-dependent receptor plug" evidence="14">
    <location>
        <begin position="52"/>
        <end position="162"/>
    </location>
</feature>
<evidence type="ECO:0000256" key="7">
    <source>
        <dbReference type="ARBA" id="ARBA00023136"/>
    </source>
</evidence>